<dbReference type="InterPro" id="IPR039278">
    <property type="entry name" value="Red1"/>
</dbReference>
<reference evidence="4 5" key="1">
    <citation type="submission" date="2012-08" db="EMBL/GenBank/DDBJ databases">
        <title>Oryza genome evolution.</title>
        <authorList>
            <person name="Wing R.A."/>
        </authorList>
    </citation>
    <scope>NUCLEOTIDE SEQUENCE</scope>
</reference>
<dbReference type="PANTHER" id="PTHR21563">
    <property type="entry name" value="ZINC FINGER C3H1 DOMAIN-CONTAINING PROTEIN"/>
    <property type="match status" value="1"/>
</dbReference>
<feature type="region of interest" description="Disordered" evidence="2">
    <location>
        <begin position="500"/>
        <end position="544"/>
    </location>
</feature>
<dbReference type="Proteomes" id="UP000032180">
    <property type="component" value="Chromosome 12"/>
</dbReference>
<dbReference type="GO" id="GO:0000178">
    <property type="term" value="C:exosome (RNase complex)"/>
    <property type="evidence" value="ECO:0007669"/>
    <property type="project" value="TreeGrafter"/>
</dbReference>
<dbReference type="InterPro" id="IPR019607">
    <property type="entry name" value="Putative_zinc-finger_domain"/>
</dbReference>
<feature type="coiled-coil region" evidence="1">
    <location>
        <begin position="606"/>
        <end position="654"/>
    </location>
</feature>
<feature type="compositionally biased region" description="Pro residues" evidence="2">
    <location>
        <begin position="122"/>
        <end position="136"/>
    </location>
</feature>
<evidence type="ECO:0000313" key="5">
    <source>
        <dbReference type="Proteomes" id="UP000032180"/>
    </source>
</evidence>
<dbReference type="EnsemblPlants" id="LPERR12G13310.1">
    <property type="protein sequence ID" value="LPERR12G13310.1"/>
    <property type="gene ID" value="LPERR12G13310"/>
</dbReference>
<evidence type="ECO:0000256" key="2">
    <source>
        <dbReference type="SAM" id="MobiDB-lite"/>
    </source>
</evidence>
<feature type="region of interest" description="Disordered" evidence="2">
    <location>
        <begin position="875"/>
        <end position="895"/>
    </location>
</feature>
<evidence type="ECO:0000256" key="1">
    <source>
        <dbReference type="SAM" id="Coils"/>
    </source>
</evidence>
<feature type="compositionally biased region" description="Basic and acidic residues" evidence="2">
    <location>
        <begin position="501"/>
        <end position="510"/>
    </location>
</feature>
<reference evidence="4" key="3">
    <citation type="submission" date="2015-04" db="UniProtKB">
        <authorList>
            <consortium name="EnsemblPlants"/>
        </authorList>
    </citation>
    <scope>IDENTIFICATION</scope>
</reference>
<feature type="compositionally biased region" description="Polar residues" evidence="2">
    <location>
        <begin position="27"/>
        <end position="40"/>
    </location>
</feature>
<dbReference type="GO" id="GO:0005634">
    <property type="term" value="C:nucleus"/>
    <property type="evidence" value="ECO:0007669"/>
    <property type="project" value="TreeGrafter"/>
</dbReference>
<feature type="compositionally biased region" description="Polar residues" evidence="2">
    <location>
        <begin position="521"/>
        <end position="544"/>
    </location>
</feature>
<dbReference type="Gramene" id="LPERR12G13310.1">
    <property type="protein sequence ID" value="LPERR12G13310.1"/>
    <property type="gene ID" value="LPERR12G13310"/>
</dbReference>
<feature type="region of interest" description="Disordered" evidence="2">
    <location>
        <begin position="380"/>
        <end position="399"/>
    </location>
</feature>
<sequence>MRTIWSVTGFHGIDEIWVLPRRPTTPPSLSHNVSSQTSRSPAFPVTCGPHQSASLRPESSLARSSYIDRRRGTHSVGCNLHATRRLSRPAPADMSGPRPAAAAAAAAANPSASSSPSQAAHPPLPPLPPPPPPPPSRSAAAAAARVREEGEVSSGADDDEPLRPRFAAPSNVSRYADSSAQLLPANFPGKGSNSLSYSTVFPHKTVAPSYKKTARVNQGLFKPGTNRNLSWQKPVSSDNLVITFSDDDSGSDSGKSKQDKSRGRKGSPQGTHKTGTNAHTGIMREEAQQKIHAAKVGSATANWSAAPLTLRNSGVGRGSSVTYVRRDPPVRQVTPPKAANKDGNVVGVSSTVHNLETLRHKIAARENELLKVKRPMSPGLLKDSGLPTGQTRLPSEKRGFEASSIEAYSRLNDGRPTKRLKSNQECSNNQVLVSQIPSVPTGKSLGTSNVQSSERNEHIEHGITMDCDVNEPMHAVTEPLDGHHSGATKNLSSSKMQHIVQDPDNHDTGKHPVKHAAPPTANEQSVAGDANTSVRAGSGVETSSMQVNDRMLSTWNGQHVMPADTSTVSNLRPHMRSAVENAEVNCGGQIGTTGQNTSLLSLLEMEEFQERELEDAQEHRRKCEVEEREALRAYRRAQRSLIEANEKCAILRRKREVCSAQVHGFIAENSSLAQPLSIQNAGHGPVMPSLVNSQTNADCHIPGNQGGRSGTPYPDESPQQPVDKHEARSHNFHELAFSTGDPKFASTVNINSIPSDYMEDDVPFPSSKRARSDCISNLDDHTEETIHVYRVENRQNSGESVQDYELLEASLRSRLVERFGKKPYLNNAGEATEELSFGKVSEIEHEKISAYVGPPVQEANENFMTNIEGTVELGNDGHEKGADSSNAPSIGNYDHEENTSSFGELCMPLSVTHPILPSAAPQSAARHMKWHIFPGLHKKVLDDKNDCCTSNAASVATAGVPDVAHDIAKDNAKMHPTTRKDKDIVSSGIDPFWPFCMYELRGKCNDEECPWQHVEHHSWRKSKHTKHSKSPVLGWIPHGLFLHILPVPTYRIGSNLIRADLNLIQSVLASSIWQYWQRGFCASFPLPLSVQRVLPSDAPCLQAGDDSIANFDRDRQLLNFRMLDSRKNKIVQGSVDAELFLEGALIVYFGKVNKPDRLKALLLLARAIEADPSTVILWVFYLHIYYQKDEGLGKDDMFSHAVQHNVCSYELWLMYINSRLRFDDRLDAYNDALSMLCQMTADTDVELKDRSAFILDIFLQMVYFLCMSGNVEKAISRFCGILPTATPDCCDKLLADVISCLTISDRSIFWISCLYVSIYRKLPDEIIDQLEFLKDLPHALVWSPIELTVGNRSQILVLLNYAAGQIAADINDSVKNGDPSYLRLSQFLAVNHINCLAALEGFQSCANVLVKYMEEYPMCPQILVFSARLNGMYGSCPGLKGFDELILDWPKEVQGIQYLWNQYAEHALAENIELAERVLTRWLEECEKDGGMQTDGATDAMEISNEESVQPSISSTQVGCGTLASEDQIFWLLNLSLHRMIENNLPEAKVAVDKALKLAHTGSYEHCLREHAAIHSMEKPPSSTDIQTKATFSLISGYLVDQRNLPTKELLSRRFLQNVKKHKLRQLIDDTIGPASADSSLINSVLEVCYGPSLLPEKIDEVKYLVDFVESVMEVLPANYRLALAVGKCVVKHCTGPDPTSVGTRFWASSVLINSIFRAVPVAPESVWLEGANLLEKLQAAETVKRFYQQATSVYPFSFRLWHAYLNSCKASGSSTDSIAEAARQRGIELNVAPS</sequence>
<dbReference type="STRING" id="77586.A0A0D9Y0H6"/>
<feature type="region of interest" description="Disordered" evidence="2">
    <location>
        <begin position="242"/>
        <end position="280"/>
    </location>
</feature>
<feature type="compositionally biased region" description="Low complexity" evidence="2">
    <location>
        <begin position="97"/>
        <end position="121"/>
    </location>
</feature>
<feature type="compositionally biased region" description="Polar residues" evidence="2">
    <location>
        <begin position="268"/>
        <end position="279"/>
    </location>
</feature>
<feature type="domain" description="Putative zinc-finger" evidence="3">
    <location>
        <begin position="995"/>
        <end position="1014"/>
    </location>
</feature>
<name>A0A0D9Y0H6_9ORYZ</name>
<proteinExistence type="predicted"/>
<dbReference type="eggNOG" id="KOG4839">
    <property type="taxonomic scope" value="Eukaryota"/>
</dbReference>
<keyword evidence="1" id="KW-0175">Coiled coil</keyword>
<reference evidence="5" key="2">
    <citation type="submission" date="2013-12" db="EMBL/GenBank/DDBJ databases">
        <authorList>
            <person name="Yu Y."/>
            <person name="Lee S."/>
            <person name="de Baynast K."/>
            <person name="Wissotski M."/>
            <person name="Liu L."/>
            <person name="Talag J."/>
            <person name="Goicoechea J."/>
            <person name="Angelova A."/>
            <person name="Jetty R."/>
            <person name="Kudrna D."/>
            <person name="Golser W."/>
            <person name="Rivera L."/>
            <person name="Zhang J."/>
            <person name="Wing R."/>
        </authorList>
    </citation>
    <scope>NUCLEOTIDE SEQUENCE</scope>
</reference>
<organism evidence="4 5">
    <name type="scientific">Leersia perrieri</name>
    <dbReference type="NCBI Taxonomy" id="77586"/>
    <lineage>
        <taxon>Eukaryota</taxon>
        <taxon>Viridiplantae</taxon>
        <taxon>Streptophyta</taxon>
        <taxon>Embryophyta</taxon>
        <taxon>Tracheophyta</taxon>
        <taxon>Spermatophyta</taxon>
        <taxon>Magnoliopsida</taxon>
        <taxon>Liliopsida</taxon>
        <taxon>Poales</taxon>
        <taxon>Poaceae</taxon>
        <taxon>BOP clade</taxon>
        <taxon>Oryzoideae</taxon>
        <taxon>Oryzeae</taxon>
        <taxon>Oryzinae</taxon>
        <taxon>Leersia</taxon>
    </lineage>
</organism>
<keyword evidence="5" id="KW-1185">Reference proteome</keyword>
<accession>A0A0D9Y0H6</accession>
<feature type="region of interest" description="Disordered" evidence="2">
    <location>
        <begin position="693"/>
        <end position="723"/>
    </location>
</feature>
<feature type="region of interest" description="Disordered" evidence="2">
    <location>
        <begin position="25"/>
        <end position="166"/>
    </location>
</feature>
<evidence type="ECO:0000259" key="3">
    <source>
        <dbReference type="Pfam" id="PF10650"/>
    </source>
</evidence>
<protein>
    <recommendedName>
        <fullName evidence="3">Putative zinc-finger domain-containing protein</fullName>
    </recommendedName>
</protein>
<evidence type="ECO:0000313" key="4">
    <source>
        <dbReference type="EnsemblPlants" id="LPERR12G13310.1"/>
    </source>
</evidence>
<dbReference type="PANTHER" id="PTHR21563:SF3">
    <property type="entry name" value="ZINC FINGER C3H1 DOMAIN-CONTAINING PROTEIN"/>
    <property type="match status" value="1"/>
</dbReference>
<dbReference type="Pfam" id="PF10650">
    <property type="entry name" value="zf-C3H1"/>
    <property type="match status" value="1"/>
</dbReference>